<dbReference type="PROSITE" id="PS00463">
    <property type="entry name" value="ZN2_CY6_FUNGAL_1"/>
    <property type="match status" value="1"/>
</dbReference>
<dbReference type="EMBL" id="LVYI01000007">
    <property type="protein sequence ID" value="OAP57660.1"/>
    <property type="molecule type" value="Genomic_DNA"/>
</dbReference>
<dbReference type="GO" id="GO:0008270">
    <property type="term" value="F:zinc ion binding"/>
    <property type="evidence" value="ECO:0007669"/>
    <property type="project" value="InterPro"/>
</dbReference>
<dbReference type="SMART" id="SM00066">
    <property type="entry name" value="GAL4"/>
    <property type="match status" value="1"/>
</dbReference>
<organism evidence="8 9">
    <name type="scientific">Fonsecaea erecta</name>
    <dbReference type="NCBI Taxonomy" id="1367422"/>
    <lineage>
        <taxon>Eukaryota</taxon>
        <taxon>Fungi</taxon>
        <taxon>Dikarya</taxon>
        <taxon>Ascomycota</taxon>
        <taxon>Pezizomycotina</taxon>
        <taxon>Eurotiomycetes</taxon>
        <taxon>Chaetothyriomycetidae</taxon>
        <taxon>Chaetothyriales</taxon>
        <taxon>Herpotrichiellaceae</taxon>
        <taxon>Fonsecaea</taxon>
    </lineage>
</organism>
<dbReference type="GO" id="GO:0000981">
    <property type="term" value="F:DNA-binding transcription factor activity, RNA polymerase II-specific"/>
    <property type="evidence" value="ECO:0007669"/>
    <property type="project" value="InterPro"/>
</dbReference>
<gene>
    <name evidence="8" type="ORF">AYL99_08398</name>
</gene>
<evidence type="ECO:0000313" key="8">
    <source>
        <dbReference type="EMBL" id="OAP57660.1"/>
    </source>
</evidence>
<dbReference type="GO" id="GO:0005634">
    <property type="term" value="C:nucleus"/>
    <property type="evidence" value="ECO:0007669"/>
    <property type="project" value="UniProtKB-SubCell"/>
</dbReference>
<dbReference type="Proteomes" id="UP000078343">
    <property type="component" value="Unassembled WGS sequence"/>
</dbReference>
<evidence type="ECO:0000313" key="9">
    <source>
        <dbReference type="Proteomes" id="UP000078343"/>
    </source>
</evidence>
<dbReference type="GO" id="GO:0003677">
    <property type="term" value="F:DNA binding"/>
    <property type="evidence" value="ECO:0007669"/>
    <property type="project" value="UniProtKB-KW"/>
</dbReference>
<protein>
    <recommendedName>
        <fullName evidence="7">Zn(2)-C6 fungal-type domain-containing protein</fullName>
    </recommendedName>
</protein>
<dbReference type="PANTHER" id="PTHR37534">
    <property type="entry name" value="TRANSCRIPTIONAL ACTIVATOR PROTEIN UGA3"/>
    <property type="match status" value="1"/>
</dbReference>
<evidence type="ECO:0000256" key="4">
    <source>
        <dbReference type="ARBA" id="ARBA00023163"/>
    </source>
</evidence>
<dbReference type="RefSeq" id="XP_018691027.1">
    <property type="nucleotide sequence ID" value="XM_018839906.1"/>
</dbReference>
<dbReference type="Gene3D" id="4.10.240.10">
    <property type="entry name" value="Zn(2)-C6 fungal-type DNA-binding domain"/>
    <property type="match status" value="1"/>
</dbReference>
<dbReference type="Pfam" id="PF00172">
    <property type="entry name" value="Zn_clus"/>
    <property type="match status" value="1"/>
</dbReference>
<dbReference type="Pfam" id="PF11951">
    <property type="entry name" value="Fungal_trans_2"/>
    <property type="match status" value="1"/>
</dbReference>
<evidence type="ECO:0000259" key="7">
    <source>
        <dbReference type="PROSITE" id="PS50048"/>
    </source>
</evidence>
<keyword evidence="5" id="KW-0539">Nucleus</keyword>
<keyword evidence="4" id="KW-0804">Transcription</keyword>
<evidence type="ECO:0000256" key="1">
    <source>
        <dbReference type="ARBA" id="ARBA00004123"/>
    </source>
</evidence>
<dbReference type="InterPro" id="IPR036864">
    <property type="entry name" value="Zn2-C6_fun-type_DNA-bd_sf"/>
</dbReference>
<keyword evidence="2" id="KW-0805">Transcription regulation</keyword>
<dbReference type="AlphaFoldDB" id="A0A178ZCY6"/>
<feature type="domain" description="Zn(2)-C6 fungal-type" evidence="7">
    <location>
        <begin position="6"/>
        <end position="36"/>
    </location>
</feature>
<dbReference type="PROSITE" id="PS50048">
    <property type="entry name" value="ZN2_CY6_FUNGAL_2"/>
    <property type="match status" value="1"/>
</dbReference>
<evidence type="ECO:0000256" key="2">
    <source>
        <dbReference type="ARBA" id="ARBA00023015"/>
    </source>
</evidence>
<feature type="region of interest" description="Disordered" evidence="6">
    <location>
        <begin position="114"/>
        <end position="155"/>
    </location>
</feature>
<dbReference type="InterPro" id="IPR021858">
    <property type="entry name" value="Fun_TF"/>
</dbReference>
<dbReference type="PANTHER" id="PTHR37534:SF20">
    <property type="entry name" value="PRO1A C6 ZINK-FINGER PROTEIN"/>
    <property type="match status" value="1"/>
</dbReference>
<reference evidence="8 9" key="1">
    <citation type="submission" date="2016-04" db="EMBL/GenBank/DDBJ databases">
        <title>Draft genome of Fonsecaea erecta CBS 125763.</title>
        <authorList>
            <person name="Weiss V.A."/>
            <person name="Vicente V.A."/>
            <person name="Raittz R.T."/>
            <person name="Moreno L.F."/>
            <person name="De Souza E.M."/>
            <person name="Pedrosa F.O."/>
            <person name="Steffens M.B."/>
            <person name="Faoro H."/>
            <person name="Tadra-Sfeir M.Z."/>
            <person name="Najafzadeh M.J."/>
            <person name="Felipe M.S."/>
            <person name="Teixeira M."/>
            <person name="Sun J."/>
            <person name="Xi L."/>
            <person name="Gomes R."/>
            <person name="De Azevedo C.M."/>
            <person name="Salgado C.G."/>
            <person name="Da Silva M.B."/>
            <person name="Nascimento M.F."/>
            <person name="Queiroz-Telles F."/>
            <person name="Attili D.S."/>
            <person name="Gorbushina A."/>
        </authorList>
    </citation>
    <scope>NUCLEOTIDE SEQUENCE [LARGE SCALE GENOMIC DNA]</scope>
    <source>
        <strain evidence="8 9">CBS 125763</strain>
    </source>
</reference>
<dbReference type="CDD" id="cd00067">
    <property type="entry name" value="GAL4"/>
    <property type="match status" value="1"/>
</dbReference>
<dbReference type="InterPro" id="IPR001138">
    <property type="entry name" value="Zn2Cys6_DnaBD"/>
</dbReference>
<accession>A0A178ZCY6</accession>
<name>A0A178ZCY6_9EURO</name>
<comment type="subcellular location">
    <subcellularLocation>
        <location evidence="1">Nucleus</location>
    </subcellularLocation>
</comment>
<keyword evidence="9" id="KW-1185">Reference proteome</keyword>
<proteinExistence type="predicted"/>
<dbReference type="GeneID" id="30012566"/>
<keyword evidence="3" id="KW-0238">DNA-binding</keyword>
<comment type="caution">
    <text evidence="8">The sequence shown here is derived from an EMBL/GenBank/DDBJ whole genome shotgun (WGS) entry which is preliminary data.</text>
</comment>
<evidence type="ECO:0000256" key="5">
    <source>
        <dbReference type="ARBA" id="ARBA00023242"/>
    </source>
</evidence>
<evidence type="ECO:0000256" key="3">
    <source>
        <dbReference type="ARBA" id="ARBA00023125"/>
    </source>
</evidence>
<dbReference type="OrthoDB" id="5213892at2759"/>
<feature type="region of interest" description="Disordered" evidence="6">
    <location>
        <begin position="61"/>
        <end position="87"/>
    </location>
</feature>
<dbReference type="STRING" id="1367422.A0A178ZCY6"/>
<sequence length="612" mass="67737">MRSDNGCWTCRLRRKKCGEERPICEACAALRIACCYGQEKPEWMDGGARQLEVAHSLKRQIREQGHRRHGRRQTQMQDSRNQGSPASVLAMDRTGAASSEPRDDVVTPAIEAVPSTDSDQGMAPAADPSPAPVFMRDHTNGTLDGSDARESGSSSSGWPDACLFTFYLENLLPFLFPFYRPSLAEGGRFWILDIMMTSPVVRQTALCQSSYFFSLALGIAACPVAWEKLLQQTNAAFETLRQSLQTLDDDDGRRGGGSENYLCEVVRTLAGVMQLQRFEMSVSSFENSQAHRSAAIALFRRVVDSAGIEEAWSSSTFDTVLSRLGTSSWTLPAQCIQVPSAEQAAFRFSSALVILDDIVASTVLQKKPTLYTYHHFLLSGSTDESRPPPLNLEAICGCQNWVLLQISEIAVLDSWKQECKRAGDLDVMELVRRAAPIKETLLAQLARLEANLGNPLKGTHSNILDGLFTPYYQSETPGHSAAGSTVLVTSVWANAALLYLFVVVSGWQPSSSDVRYHVSRVIELLTYQQRSRPVLLRTMVWPFCVAGCLARPQQEDCLRQMVEVLQPPSVFGTVYKALDIMEEVWGGREMRDVATWDLAACLRCQGDLVLLV</sequence>
<evidence type="ECO:0000256" key="6">
    <source>
        <dbReference type="SAM" id="MobiDB-lite"/>
    </source>
</evidence>
<dbReference type="SUPFAM" id="SSF57701">
    <property type="entry name" value="Zn2/Cys6 DNA-binding domain"/>
    <property type="match status" value="1"/>
</dbReference>